<dbReference type="InterPro" id="IPR043502">
    <property type="entry name" value="DNA/RNA_pol_sf"/>
</dbReference>
<feature type="domain" description="Reverse transcriptase Ty1/copia-type" evidence="1">
    <location>
        <begin position="1"/>
        <end position="73"/>
    </location>
</feature>
<accession>A0A2K3JV70</accession>
<dbReference type="EMBL" id="ASHM01077514">
    <property type="protein sequence ID" value="PNX57949.1"/>
    <property type="molecule type" value="Genomic_DNA"/>
</dbReference>
<dbReference type="SUPFAM" id="SSF56672">
    <property type="entry name" value="DNA/RNA polymerases"/>
    <property type="match status" value="1"/>
</dbReference>
<organism evidence="2 3">
    <name type="scientific">Trifolium pratense</name>
    <name type="common">Red clover</name>
    <dbReference type="NCBI Taxonomy" id="57577"/>
    <lineage>
        <taxon>Eukaryota</taxon>
        <taxon>Viridiplantae</taxon>
        <taxon>Streptophyta</taxon>
        <taxon>Embryophyta</taxon>
        <taxon>Tracheophyta</taxon>
        <taxon>Spermatophyta</taxon>
        <taxon>Magnoliopsida</taxon>
        <taxon>eudicotyledons</taxon>
        <taxon>Gunneridae</taxon>
        <taxon>Pentapetalae</taxon>
        <taxon>rosids</taxon>
        <taxon>fabids</taxon>
        <taxon>Fabales</taxon>
        <taxon>Fabaceae</taxon>
        <taxon>Papilionoideae</taxon>
        <taxon>50 kb inversion clade</taxon>
        <taxon>NPAAA clade</taxon>
        <taxon>Hologalegina</taxon>
        <taxon>IRL clade</taxon>
        <taxon>Trifolieae</taxon>
        <taxon>Trifolium</taxon>
    </lineage>
</organism>
<dbReference type="InterPro" id="IPR013103">
    <property type="entry name" value="RVT_2"/>
</dbReference>
<proteinExistence type="predicted"/>
<dbReference type="AlphaFoldDB" id="A0A2K3JV70"/>
<evidence type="ECO:0000313" key="3">
    <source>
        <dbReference type="Proteomes" id="UP000236291"/>
    </source>
</evidence>
<dbReference type="Pfam" id="PF07727">
    <property type="entry name" value="RVT_2"/>
    <property type="match status" value="1"/>
</dbReference>
<dbReference type="PANTHER" id="PTHR11439:SF467">
    <property type="entry name" value="INTEGRASE CATALYTIC DOMAIN-CONTAINING PROTEIN"/>
    <property type="match status" value="1"/>
</dbReference>
<comment type="caution">
    <text evidence="2">The sequence shown here is derived from an EMBL/GenBank/DDBJ whole genome shotgun (WGS) entry which is preliminary data.</text>
</comment>
<gene>
    <name evidence="2" type="ORF">L195_g050663</name>
</gene>
<evidence type="ECO:0000259" key="1">
    <source>
        <dbReference type="Pfam" id="PF07727"/>
    </source>
</evidence>
<dbReference type="PANTHER" id="PTHR11439">
    <property type="entry name" value="GAG-POL-RELATED RETROTRANSPOSON"/>
    <property type="match status" value="1"/>
</dbReference>
<reference evidence="2 3" key="1">
    <citation type="journal article" date="2014" name="Am. J. Bot.">
        <title>Genome assembly and annotation for red clover (Trifolium pratense; Fabaceae).</title>
        <authorList>
            <person name="Istvanek J."/>
            <person name="Jaros M."/>
            <person name="Krenek A."/>
            <person name="Repkova J."/>
        </authorList>
    </citation>
    <scope>NUCLEOTIDE SEQUENCE [LARGE SCALE GENOMIC DNA]</scope>
    <source>
        <strain evidence="3">cv. Tatra</strain>
        <tissue evidence="2">Young leaves</tissue>
    </source>
</reference>
<protein>
    <submittedName>
        <fullName evidence="2">Putative copia-type protein</fullName>
    </submittedName>
</protein>
<sequence>MIVTGDDPCEIKALQEYLAAEFEMKDLGQLKYFLGIEVARSKQGIVLSQRKYVLDLLTETGMLACKLAETPIEMNHKLGIFPHQVPTDKDRYQRLVGRLIYLAHTRPDIAYAVSVVSQFMHSPSEEHMNAVYRILRYLKNAPGKGLLFSKNGVANIEGYTDSDWAGDQTTRRSTSGYFTFVEGNLVTWRSKKQKVVARSSAEAEFRGMAHGLCELLWIKSVLKDLGIKYEEPMNLYCDNKAAIEIAQNPVQHDRTKHVEVDRHFIKENLDQKIVQFPFVKSESQLADVLTKAVSAKVFHGAIDKLGMINIYAPT</sequence>
<dbReference type="CDD" id="cd09272">
    <property type="entry name" value="RNase_HI_RT_Ty1"/>
    <property type="match status" value="1"/>
</dbReference>
<evidence type="ECO:0000313" key="2">
    <source>
        <dbReference type="EMBL" id="PNX57949.1"/>
    </source>
</evidence>
<reference evidence="2 3" key="2">
    <citation type="journal article" date="2017" name="Front. Plant Sci.">
        <title>Gene Classification and Mining of Molecular Markers Useful in Red Clover (Trifolium pratense) Breeding.</title>
        <authorList>
            <person name="Istvanek J."/>
            <person name="Dluhosova J."/>
            <person name="Dluhos P."/>
            <person name="Patkova L."/>
            <person name="Nedelnik J."/>
            <person name="Repkova J."/>
        </authorList>
    </citation>
    <scope>NUCLEOTIDE SEQUENCE [LARGE SCALE GENOMIC DNA]</scope>
    <source>
        <strain evidence="3">cv. Tatra</strain>
        <tissue evidence="2">Young leaves</tissue>
    </source>
</reference>
<name>A0A2K3JV70_TRIPR</name>
<dbReference type="Proteomes" id="UP000236291">
    <property type="component" value="Unassembled WGS sequence"/>
</dbReference>